<organism evidence="2 3">
    <name type="scientific">Microbispora hainanensis</name>
    <dbReference type="NCBI Taxonomy" id="568844"/>
    <lineage>
        <taxon>Bacteria</taxon>
        <taxon>Bacillati</taxon>
        <taxon>Actinomycetota</taxon>
        <taxon>Actinomycetes</taxon>
        <taxon>Streptosporangiales</taxon>
        <taxon>Streptosporangiaceae</taxon>
        <taxon>Microbispora</taxon>
    </lineage>
</organism>
<proteinExistence type="predicted"/>
<dbReference type="AlphaFoldDB" id="A0A544YWT0"/>
<evidence type="ECO:0008006" key="4">
    <source>
        <dbReference type="Google" id="ProtNLM"/>
    </source>
</evidence>
<feature type="signal peptide" evidence="1">
    <location>
        <begin position="1"/>
        <end position="26"/>
    </location>
</feature>
<comment type="caution">
    <text evidence="2">The sequence shown here is derived from an EMBL/GenBank/DDBJ whole genome shotgun (WGS) entry which is preliminary data.</text>
</comment>
<evidence type="ECO:0000313" key="3">
    <source>
        <dbReference type="Proteomes" id="UP000316541"/>
    </source>
</evidence>
<sequence length="160" mass="16767">MRRSAGTVVVAAALAVGGLVANPAYAISAGYTPEGVCGSGFGRVSTDGSRAVKTPSGRVFGRVYLLYNRKTGQNCVVTIKSSYAGTATRTSATLVTQVRRHRDEPVTTARKSDSGKYKYYAGPVKLYAKGLCVKYSGTIADTRINGEVASGGRSGWGNCR</sequence>
<reference evidence="2 3" key="1">
    <citation type="submission" date="2019-07" db="EMBL/GenBank/DDBJ databases">
        <title>Microbispora hainanensis DSM 45428.</title>
        <authorList>
            <person name="Thawai C."/>
        </authorList>
    </citation>
    <scope>NUCLEOTIDE SEQUENCE [LARGE SCALE GENOMIC DNA]</scope>
    <source>
        <strain evidence="2 3">DSM 45428</strain>
    </source>
</reference>
<keyword evidence="1" id="KW-0732">Signal</keyword>
<dbReference type="RefSeq" id="WP_142618937.1">
    <property type="nucleotide sequence ID" value="NZ_VIRM01000012.1"/>
</dbReference>
<evidence type="ECO:0000256" key="1">
    <source>
        <dbReference type="SAM" id="SignalP"/>
    </source>
</evidence>
<gene>
    <name evidence="2" type="ORF">FLX08_12125</name>
</gene>
<evidence type="ECO:0000313" key="2">
    <source>
        <dbReference type="EMBL" id="TQS21221.1"/>
    </source>
</evidence>
<protein>
    <recommendedName>
        <fullName evidence="4">Spore-associated protein A</fullName>
    </recommendedName>
</protein>
<dbReference type="EMBL" id="VIRM01000012">
    <property type="protein sequence ID" value="TQS21221.1"/>
    <property type="molecule type" value="Genomic_DNA"/>
</dbReference>
<accession>A0A544YWT0</accession>
<name>A0A544YWT0_9ACTN</name>
<feature type="chain" id="PRO_5021887334" description="Spore-associated protein A" evidence="1">
    <location>
        <begin position="27"/>
        <end position="160"/>
    </location>
</feature>
<dbReference type="Proteomes" id="UP000316541">
    <property type="component" value="Unassembled WGS sequence"/>
</dbReference>